<keyword evidence="1 2" id="KW-0732">Signal</keyword>
<reference evidence="4 5" key="1">
    <citation type="submission" date="2016-10" db="EMBL/GenBank/DDBJ databases">
        <authorList>
            <person name="Varghese N."/>
            <person name="Submissions S."/>
        </authorList>
    </citation>
    <scope>NUCLEOTIDE SEQUENCE [LARGE SCALE GENOMIC DNA]</scope>
    <source>
        <strain evidence="4 5">DSM 25353</strain>
    </source>
</reference>
<sequence length="1192" mass="133393">MTLYRIAAYICCCFSLLACRQKNLFVPVPATHSGVYFNNKIIETDSINEIDIENVYNGGGVGIGDFNNDGLPDIYFTGNLVSNKLYLNKGDFKFDDVTDKAGVTGNGKWCRGVAVVDINNDGWMDMYVCATLKNNPNERENLLYINQGVDKNGVPYFKEMAKEYGLADTTHSTHAAFFDYDNDGDLDVYIVVNEIQKQIYPDNFRAVLKDGSNPSTGRLYRNEWNDSLKHPVFIDVSKQAGIQTEGYGHSVNIMDINNDGWKDIYVTNDFVTNDLLWINNHDGTFSEQLSTYFKHTSANAMGNDVTDINNDGLVDVVVLDMNPEDNYRKKMMLSANSYQRYLNADLYGYNYQYVRNTLQLNQGRRVGQNDSIGVPIFSEIGFYAGIAETDWSWTPMVTDFDNDGNRDIIITNGFPKDITDHDFSVFRDKAYLITSKQQILSQIPEVKLRNYAFKNNGNLHFSDVSDKWGLSTPTFSNGAVYVDLDNDGDLDMVINNINDIAAIYRNNARELNKENSHYLQVQLTGDSLNKNGLGAWIEIHYDHGKKQVWENTPYRGYLSSVQDIAHFGLGALNKVDSVLVRWPNRKEQWITNVSADQLLKINIANAQSNSQDAREVLAKNTLFKEITTATGIQYVHQERDFIDFNIQKLLPHKLSEYGPALATGDVNGDGLDDIICGGAFTYRTQLFLQQSNGRFIQRDLLPGSDAAQKKEEDMGMLLFDADGDGDLDLYIASGGYENQPGTAAYQDRLYINDGKGNFTLDISALPQNFTSKFCVRAIDYDKDGDLDLFISGRVDPWNYPKPVSSFIYRNDSKDGHVKFTDVTQQVAKDLTNIGMVCDAIFTDFDNDGWPDLVLAGEWMPLTFLKNNKGVFTNISAQSGINNQLGWWNTITAGDFDNDGRMDYIVGNLGQNSFYRASEQYPVSIYAKDFDNNGSLDAFCSLYLPATITDTTRKEFPAQTRDDVVKQMISMRNKFQNYKSFATATMDQLFTKEQLQGALILHANQFNSCFVKNEGNGHFSLHPLPAQAQFSVLNGMLVEDFDGDGNLDVLINGNDYGTEVSVGRYDALNGLLLKGNGKGDFAPMSILQSGIFIPGNGKALAKLRSASGKCLVAATQNRGPLKVFEEKQPVRCVALQPNDAVAVIQYKNGKKQKREIGYGISFLSQSARFLNIEADVQSVIITDNMGKTRSVPL</sequence>
<dbReference type="PANTHER" id="PTHR16026">
    <property type="entry name" value="CARTILAGE ACIDIC PROTEIN 1"/>
    <property type="match status" value="1"/>
</dbReference>
<dbReference type="EMBL" id="FNNO01000001">
    <property type="protein sequence ID" value="SDW24905.1"/>
    <property type="molecule type" value="Genomic_DNA"/>
</dbReference>
<organism evidence="4 5">
    <name type="scientific">Hydrobacter penzbergensis</name>
    <dbReference type="NCBI Taxonomy" id="1235997"/>
    <lineage>
        <taxon>Bacteria</taxon>
        <taxon>Pseudomonadati</taxon>
        <taxon>Bacteroidota</taxon>
        <taxon>Chitinophagia</taxon>
        <taxon>Chitinophagales</taxon>
        <taxon>Chitinophagaceae</taxon>
        <taxon>Hydrobacter</taxon>
    </lineage>
</organism>
<feature type="signal peptide" evidence="2">
    <location>
        <begin position="1"/>
        <end position="18"/>
    </location>
</feature>
<evidence type="ECO:0000313" key="4">
    <source>
        <dbReference type="EMBL" id="SDW24905.1"/>
    </source>
</evidence>
<feature type="chain" id="PRO_5036475279" evidence="2">
    <location>
        <begin position="19"/>
        <end position="1192"/>
    </location>
</feature>
<dbReference type="RefSeq" id="WP_092721799.1">
    <property type="nucleotide sequence ID" value="NZ_FNNO01000001.1"/>
</dbReference>
<dbReference type="SUPFAM" id="SSF69318">
    <property type="entry name" value="Integrin alpha N-terminal domain"/>
    <property type="match status" value="3"/>
</dbReference>
<evidence type="ECO:0000256" key="2">
    <source>
        <dbReference type="SAM" id="SignalP"/>
    </source>
</evidence>
<comment type="caution">
    <text evidence="4">The sequence shown here is derived from an EMBL/GenBank/DDBJ whole genome shotgun (WGS) entry which is preliminary data.</text>
</comment>
<dbReference type="InterPro" id="IPR028994">
    <property type="entry name" value="Integrin_alpha_N"/>
</dbReference>
<accession>A0A8X8IDE5</accession>
<dbReference type="InterPro" id="IPR011519">
    <property type="entry name" value="UnbV_ASPIC"/>
</dbReference>
<dbReference type="InterPro" id="IPR027039">
    <property type="entry name" value="Crtac1"/>
</dbReference>
<dbReference type="Pfam" id="PF13517">
    <property type="entry name" value="FG-GAP_3"/>
    <property type="match status" value="4"/>
</dbReference>
<evidence type="ECO:0000256" key="1">
    <source>
        <dbReference type="ARBA" id="ARBA00022729"/>
    </source>
</evidence>
<dbReference type="Pfam" id="PF01839">
    <property type="entry name" value="FG-GAP"/>
    <property type="match status" value="1"/>
</dbReference>
<dbReference type="Gene3D" id="2.130.10.130">
    <property type="entry name" value="Integrin alpha, N-terminal"/>
    <property type="match status" value="3"/>
</dbReference>
<feature type="domain" description="ASPIC/UnbV" evidence="3">
    <location>
        <begin position="532"/>
        <end position="599"/>
    </location>
</feature>
<dbReference type="Pfam" id="PF07593">
    <property type="entry name" value="UnbV_ASPIC"/>
    <property type="match status" value="1"/>
</dbReference>
<dbReference type="PROSITE" id="PS51257">
    <property type="entry name" value="PROKAR_LIPOPROTEIN"/>
    <property type="match status" value="1"/>
</dbReference>
<evidence type="ECO:0000259" key="3">
    <source>
        <dbReference type="Pfam" id="PF07593"/>
    </source>
</evidence>
<dbReference type="Proteomes" id="UP000198711">
    <property type="component" value="Unassembled WGS sequence"/>
</dbReference>
<dbReference type="PANTHER" id="PTHR16026:SF0">
    <property type="entry name" value="CARTILAGE ACIDIC PROTEIN 1"/>
    <property type="match status" value="1"/>
</dbReference>
<gene>
    <name evidence="4" type="ORF">SAMN05444410_101611</name>
</gene>
<name>A0A8X8IDE5_9BACT</name>
<dbReference type="InterPro" id="IPR013517">
    <property type="entry name" value="FG-GAP"/>
</dbReference>
<keyword evidence="5" id="KW-1185">Reference proteome</keyword>
<proteinExistence type="predicted"/>
<dbReference type="AlphaFoldDB" id="A0A8X8IDE5"/>
<protein>
    <submittedName>
        <fullName evidence="4">FG-GAP repeat-containing protein</fullName>
    </submittedName>
</protein>
<evidence type="ECO:0000313" key="5">
    <source>
        <dbReference type="Proteomes" id="UP000198711"/>
    </source>
</evidence>